<reference evidence="3 4" key="1">
    <citation type="submission" date="2023-07" db="EMBL/GenBank/DDBJ databases">
        <authorList>
            <person name="Lian W.-H."/>
        </authorList>
    </citation>
    <scope>NUCLEOTIDE SEQUENCE [LARGE SCALE GENOMIC DNA]</scope>
    <source>
        <strain evidence="3 4">SYSU DXS3180</strain>
    </source>
</reference>
<protein>
    <submittedName>
        <fullName evidence="3">DUF1972 domain-containing protein</fullName>
    </submittedName>
</protein>
<sequence length="381" mass="43791">MKLRIGILGTRGIPNNYGGFEQISAYLAQGLVQRGHEVTVYNGHKHPYQLTTWRGINIVHCHNPEHWMGMSGQFVYDLNCILDARKRSFDAILIMGYTSSSVWGKLYPRDSVIISNMDGLEWMRTKYSKPVQRFLQFAEKLAVKFSDNYIADSLAIQKYLRDKYDISPAYIPYAAEIMPFTDDRICNEFRLIKHNYMLLIARMEPENNIDTILSGFTKSSTSQHMVVVGDTANKHGRHLVNIFRNDKRILFAGPVFDTQKLHSLRSFSSLYFHGHSVGGTNPSLLEAMASKVYVVAHDNAFNRQILEKDASYFNTALDIKKIIEEDIPAVKKETAIEDNFNKIIHRYNWDRIVAKYEQFILSCCNSATVEEHIYHPGYIGK</sequence>
<feature type="domain" description="DUF1972" evidence="2">
    <location>
        <begin position="6"/>
        <end position="175"/>
    </location>
</feature>
<proteinExistence type="predicted"/>
<organism evidence="3 4">
    <name type="scientific">Danxiaibacter flavus</name>
    <dbReference type="NCBI Taxonomy" id="3049108"/>
    <lineage>
        <taxon>Bacteria</taxon>
        <taxon>Pseudomonadati</taxon>
        <taxon>Bacteroidota</taxon>
        <taxon>Chitinophagia</taxon>
        <taxon>Chitinophagales</taxon>
        <taxon>Chitinophagaceae</taxon>
        <taxon>Danxiaibacter</taxon>
    </lineage>
</organism>
<dbReference type="PANTHER" id="PTHR46401">
    <property type="entry name" value="GLYCOSYLTRANSFERASE WBBK-RELATED"/>
    <property type="match status" value="1"/>
</dbReference>
<dbReference type="InterPro" id="IPR001296">
    <property type="entry name" value="Glyco_trans_1"/>
</dbReference>
<accession>A0ABV3ZAY1</accession>
<feature type="domain" description="Glycosyl transferase family 1" evidence="1">
    <location>
        <begin position="193"/>
        <end position="309"/>
    </location>
</feature>
<gene>
    <name evidence="3" type="ORF">QTN47_02705</name>
</gene>
<dbReference type="EMBL" id="JAULBC010000001">
    <property type="protein sequence ID" value="MEX6686384.1"/>
    <property type="molecule type" value="Genomic_DNA"/>
</dbReference>
<keyword evidence="4" id="KW-1185">Reference proteome</keyword>
<name>A0ABV3ZAY1_9BACT</name>
<evidence type="ECO:0000313" key="3">
    <source>
        <dbReference type="EMBL" id="MEX6686384.1"/>
    </source>
</evidence>
<dbReference type="RefSeq" id="WP_369327781.1">
    <property type="nucleotide sequence ID" value="NZ_JAULBC010000001.1"/>
</dbReference>
<dbReference type="InterPro" id="IPR015393">
    <property type="entry name" value="DUF1972"/>
</dbReference>
<dbReference type="Proteomes" id="UP001560573">
    <property type="component" value="Unassembled WGS sequence"/>
</dbReference>
<evidence type="ECO:0000313" key="4">
    <source>
        <dbReference type="Proteomes" id="UP001560573"/>
    </source>
</evidence>
<evidence type="ECO:0000259" key="1">
    <source>
        <dbReference type="Pfam" id="PF00534"/>
    </source>
</evidence>
<dbReference type="SUPFAM" id="SSF53756">
    <property type="entry name" value="UDP-Glycosyltransferase/glycogen phosphorylase"/>
    <property type="match status" value="1"/>
</dbReference>
<dbReference type="PANTHER" id="PTHR46401:SF8">
    <property type="entry name" value="BLL6006 PROTEIN"/>
    <property type="match status" value="1"/>
</dbReference>
<dbReference type="Pfam" id="PF09314">
    <property type="entry name" value="DUF1972"/>
    <property type="match status" value="1"/>
</dbReference>
<comment type="caution">
    <text evidence="3">The sequence shown here is derived from an EMBL/GenBank/DDBJ whole genome shotgun (WGS) entry which is preliminary data.</text>
</comment>
<dbReference type="Gene3D" id="3.40.50.2000">
    <property type="entry name" value="Glycogen Phosphorylase B"/>
    <property type="match status" value="2"/>
</dbReference>
<evidence type="ECO:0000259" key="2">
    <source>
        <dbReference type="Pfam" id="PF09314"/>
    </source>
</evidence>
<dbReference type="Pfam" id="PF00534">
    <property type="entry name" value="Glycos_transf_1"/>
    <property type="match status" value="1"/>
</dbReference>